<dbReference type="AlphaFoldDB" id="A0A1I2EDC8"/>
<evidence type="ECO:0008006" key="3">
    <source>
        <dbReference type="Google" id="ProtNLM"/>
    </source>
</evidence>
<dbReference type="InterPro" id="IPR007061">
    <property type="entry name" value="MST-like"/>
</dbReference>
<dbReference type="RefSeq" id="WP_093613108.1">
    <property type="nucleotide sequence ID" value="NZ_BOMT01000029.1"/>
</dbReference>
<dbReference type="Gene3D" id="1.20.120.450">
    <property type="entry name" value="dinb family like domain"/>
    <property type="match status" value="1"/>
</dbReference>
<dbReference type="InterPro" id="IPR034660">
    <property type="entry name" value="DinB/YfiT-like"/>
</dbReference>
<dbReference type="STRING" id="35752.SAMN05421541_104354"/>
<dbReference type="EMBL" id="FONV01000004">
    <property type="protein sequence ID" value="SFE90471.1"/>
    <property type="molecule type" value="Genomic_DNA"/>
</dbReference>
<sequence length="196" mass="22101">MATAYDPKADLRRYLDKARRALVWKLDGLSEYDVRRPLTSTGTNLLGLVKHAAGVESGYFGVTFGRPFPEALPWWDGDDAEPNADMWATAGESREEIVALYRRVWAHADATIEALDLDATGRVPWWPHDLENHSLHRVLIHVIAETDRHAGHADIVRELIDGAAGTDDRNKGMPDQDAAWWAAYRKRLEETAEGFR</sequence>
<dbReference type="Proteomes" id="UP000199645">
    <property type="component" value="Unassembled WGS sequence"/>
</dbReference>
<dbReference type="SUPFAM" id="SSF109854">
    <property type="entry name" value="DinB/YfiT-like putative metalloenzymes"/>
    <property type="match status" value="1"/>
</dbReference>
<gene>
    <name evidence="1" type="ORF">SAMN05421541_104354</name>
</gene>
<keyword evidence="2" id="KW-1185">Reference proteome</keyword>
<accession>A0A1I2EDC8</accession>
<evidence type="ECO:0000313" key="1">
    <source>
        <dbReference type="EMBL" id="SFE90471.1"/>
    </source>
</evidence>
<name>A0A1I2EDC8_9ACTN</name>
<evidence type="ECO:0000313" key="2">
    <source>
        <dbReference type="Proteomes" id="UP000199645"/>
    </source>
</evidence>
<proteinExistence type="predicted"/>
<protein>
    <recommendedName>
        <fullName evidence="3">DinB superfamily protein</fullName>
    </recommendedName>
</protein>
<organism evidence="1 2">
    <name type="scientific">Actinoplanes philippinensis</name>
    <dbReference type="NCBI Taxonomy" id="35752"/>
    <lineage>
        <taxon>Bacteria</taxon>
        <taxon>Bacillati</taxon>
        <taxon>Actinomycetota</taxon>
        <taxon>Actinomycetes</taxon>
        <taxon>Micromonosporales</taxon>
        <taxon>Micromonosporaceae</taxon>
        <taxon>Actinoplanes</taxon>
    </lineage>
</organism>
<dbReference type="Pfam" id="PF04978">
    <property type="entry name" value="MST"/>
    <property type="match status" value="1"/>
</dbReference>
<reference evidence="1 2" key="1">
    <citation type="submission" date="2016-10" db="EMBL/GenBank/DDBJ databases">
        <authorList>
            <person name="de Groot N.N."/>
        </authorList>
    </citation>
    <scope>NUCLEOTIDE SEQUENCE [LARGE SCALE GENOMIC DNA]</scope>
    <source>
        <strain evidence="1 2">DSM 43019</strain>
    </source>
</reference>
<dbReference type="OrthoDB" id="4548523at2"/>